<name>A0A5E4BXE6_MARMO</name>
<evidence type="ECO:0000256" key="3">
    <source>
        <dbReference type="ARBA" id="ARBA00022679"/>
    </source>
</evidence>
<sequence>HYQLLKTIGHGGFGQVKLARHLLTGAEVAVKILPKEGQVFPVLSEPDIMMTLSHPHVIQIFQVIETVQNAYLVMEYASGGQLSHHIQAGGMQEEEARRLFRQIARAVDYCHKKGVVHRDLKVENIMLDARGNIKLIDFGLSVRFIAGLKLNRFWGTLAYLAPEIALRQEYEGPPVDIWSLGVILYFMLTGKCPFMGITTKHLLKLIVCGRYQIPHHVPTYAQNLICKLLTVNPKQRPTVQKILQHPWLRQSEYLPYHYHDPLPKHPDPAIMAILFDMGCDPYNTWVSVANRKFDDAMATYLILQHQISQGARYKFQLKAVHVKPRPSPHLLDPSNFPGLPKRSISEPALYNFLLPSEHQLPEEAKQLGLRSIRRSSLPAINLCFLPTWTPTPAIASQHESVSHLPSSLSIL</sequence>
<evidence type="ECO:0000256" key="10">
    <source>
        <dbReference type="ARBA" id="ARBA00048679"/>
    </source>
</evidence>
<comment type="catalytic activity">
    <reaction evidence="10">
        <text>L-seryl-[protein] + ATP = O-phospho-L-seryl-[protein] + ADP + H(+)</text>
        <dbReference type="Rhea" id="RHEA:17989"/>
        <dbReference type="Rhea" id="RHEA-COMP:9863"/>
        <dbReference type="Rhea" id="RHEA-COMP:11604"/>
        <dbReference type="ChEBI" id="CHEBI:15378"/>
        <dbReference type="ChEBI" id="CHEBI:29999"/>
        <dbReference type="ChEBI" id="CHEBI:30616"/>
        <dbReference type="ChEBI" id="CHEBI:83421"/>
        <dbReference type="ChEBI" id="CHEBI:456216"/>
        <dbReference type="EC" id="2.7.11.1"/>
    </reaction>
</comment>
<evidence type="ECO:0000256" key="12">
    <source>
        <dbReference type="RuleBase" id="RU000304"/>
    </source>
</evidence>
<keyword evidence="4 11" id="KW-0547">Nucleotide-binding</keyword>
<keyword evidence="3" id="KW-0808">Transferase</keyword>
<keyword evidence="2 12" id="KW-0723">Serine/threonine-protein kinase</keyword>
<feature type="binding site" evidence="11">
    <location>
        <position position="31"/>
    </location>
    <ligand>
        <name>ATP</name>
        <dbReference type="ChEBI" id="CHEBI:30616"/>
    </ligand>
</feature>
<dbReference type="GO" id="GO:0035556">
    <property type="term" value="P:intracellular signal transduction"/>
    <property type="evidence" value="ECO:0007669"/>
    <property type="project" value="TreeGrafter"/>
</dbReference>
<dbReference type="PROSITE" id="PS50011">
    <property type="entry name" value="PROTEIN_KINASE_DOM"/>
    <property type="match status" value="1"/>
</dbReference>
<evidence type="ECO:0000256" key="7">
    <source>
        <dbReference type="ARBA" id="ARBA00037391"/>
    </source>
</evidence>
<keyword evidence="15" id="KW-1185">Reference proteome</keyword>
<dbReference type="AlphaFoldDB" id="A0A5E4BXE6"/>
<comment type="function">
    <text evidence="7">May play a role in sperm motility, especially in the regulation of flagellar function.</text>
</comment>
<protein>
    <recommendedName>
        <fullName evidence="1">non-specific serine/threonine protein kinase</fullName>
        <ecNumber evidence="1">2.7.11.1</ecNumber>
    </recommendedName>
</protein>
<comment type="similarity">
    <text evidence="8">Belongs to the protein kinase superfamily. CAMK Ser/Thr protein kinase family. Smok subfamily.</text>
</comment>
<dbReference type="GO" id="GO:0005524">
    <property type="term" value="F:ATP binding"/>
    <property type="evidence" value="ECO:0007669"/>
    <property type="project" value="UniProtKB-UniRule"/>
</dbReference>
<dbReference type="PANTHER" id="PTHR24346:SF95">
    <property type="entry name" value="SPERM MOTILITY KINASE 3A"/>
    <property type="match status" value="1"/>
</dbReference>
<dbReference type="Proteomes" id="UP000335636">
    <property type="component" value="Unassembled WGS sequence"/>
</dbReference>
<dbReference type="InterPro" id="IPR000719">
    <property type="entry name" value="Prot_kinase_dom"/>
</dbReference>
<evidence type="ECO:0000256" key="6">
    <source>
        <dbReference type="ARBA" id="ARBA00022840"/>
    </source>
</evidence>
<dbReference type="Gene3D" id="1.10.510.10">
    <property type="entry name" value="Transferase(Phosphotransferase) domain 1"/>
    <property type="match status" value="1"/>
</dbReference>
<dbReference type="EMBL" id="CABDUW010000733">
    <property type="protein sequence ID" value="VTJ74293.1"/>
    <property type="molecule type" value="Genomic_DNA"/>
</dbReference>
<feature type="non-terminal residue" evidence="14">
    <location>
        <position position="411"/>
    </location>
</feature>
<dbReference type="PROSITE" id="PS00108">
    <property type="entry name" value="PROTEIN_KINASE_ST"/>
    <property type="match status" value="1"/>
</dbReference>
<evidence type="ECO:0000256" key="9">
    <source>
        <dbReference type="ARBA" id="ARBA00047899"/>
    </source>
</evidence>
<feature type="domain" description="Protein kinase" evidence="13">
    <location>
        <begin position="2"/>
        <end position="248"/>
    </location>
</feature>
<dbReference type="SUPFAM" id="SSF56112">
    <property type="entry name" value="Protein kinase-like (PK-like)"/>
    <property type="match status" value="1"/>
</dbReference>
<dbReference type="CDD" id="cd14003">
    <property type="entry name" value="STKc_AMPK-like"/>
    <property type="match status" value="1"/>
</dbReference>
<evidence type="ECO:0000256" key="4">
    <source>
        <dbReference type="ARBA" id="ARBA00022741"/>
    </source>
</evidence>
<proteinExistence type="inferred from homology"/>
<dbReference type="SMART" id="SM00220">
    <property type="entry name" value="S_TKc"/>
    <property type="match status" value="1"/>
</dbReference>
<keyword evidence="6 11" id="KW-0067">ATP-binding</keyword>
<comment type="catalytic activity">
    <reaction evidence="9">
        <text>L-threonyl-[protein] + ATP = O-phospho-L-threonyl-[protein] + ADP + H(+)</text>
        <dbReference type="Rhea" id="RHEA:46608"/>
        <dbReference type="Rhea" id="RHEA-COMP:11060"/>
        <dbReference type="Rhea" id="RHEA-COMP:11605"/>
        <dbReference type="ChEBI" id="CHEBI:15378"/>
        <dbReference type="ChEBI" id="CHEBI:30013"/>
        <dbReference type="ChEBI" id="CHEBI:30616"/>
        <dbReference type="ChEBI" id="CHEBI:61977"/>
        <dbReference type="ChEBI" id="CHEBI:456216"/>
        <dbReference type="EC" id="2.7.11.1"/>
    </reaction>
</comment>
<organism evidence="14 15">
    <name type="scientific">Marmota monax</name>
    <name type="common">Woodchuck</name>
    <dbReference type="NCBI Taxonomy" id="9995"/>
    <lineage>
        <taxon>Eukaryota</taxon>
        <taxon>Metazoa</taxon>
        <taxon>Chordata</taxon>
        <taxon>Craniata</taxon>
        <taxon>Vertebrata</taxon>
        <taxon>Euteleostomi</taxon>
        <taxon>Mammalia</taxon>
        <taxon>Eutheria</taxon>
        <taxon>Euarchontoglires</taxon>
        <taxon>Glires</taxon>
        <taxon>Rodentia</taxon>
        <taxon>Sciuromorpha</taxon>
        <taxon>Sciuridae</taxon>
        <taxon>Xerinae</taxon>
        <taxon>Marmotini</taxon>
        <taxon>Marmota</taxon>
    </lineage>
</organism>
<feature type="non-terminal residue" evidence="14">
    <location>
        <position position="1"/>
    </location>
</feature>
<dbReference type="InterPro" id="IPR008271">
    <property type="entry name" value="Ser/Thr_kinase_AS"/>
</dbReference>
<evidence type="ECO:0000256" key="2">
    <source>
        <dbReference type="ARBA" id="ARBA00022527"/>
    </source>
</evidence>
<comment type="caution">
    <text evidence="14">The sequence shown here is derived from an EMBL/GenBank/DDBJ whole genome shotgun (WGS) entry which is preliminary data.</text>
</comment>
<evidence type="ECO:0000313" key="14">
    <source>
        <dbReference type="EMBL" id="VTJ74293.1"/>
    </source>
</evidence>
<keyword evidence="5" id="KW-0418">Kinase</keyword>
<evidence type="ECO:0000256" key="8">
    <source>
        <dbReference type="ARBA" id="ARBA00038181"/>
    </source>
</evidence>
<evidence type="ECO:0000256" key="1">
    <source>
        <dbReference type="ARBA" id="ARBA00012513"/>
    </source>
</evidence>
<evidence type="ECO:0000259" key="13">
    <source>
        <dbReference type="PROSITE" id="PS50011"/>
    </source>
</evidence>
<dbReference type="EC" id="2.7.11.1" evidence="1"/>
<evidence type="ECO:0000256" key="5">
    <source>
        <dbReference type="ARBA" id="ARBA00022777"/>
    </source>
</evidence>
<accession>A0A5E4BXE6</accession>
<evidence type="ECO:0000256" key="11">
    <source>
        <dbReference type="PROSITE-ProRule" id="PRU10141"/>
    </source>
</evidence>
<dbReference type="PANTHER" id="PTHR24346">
    <property type="entry name" value="MAP/MICROTUBULE AFFINITY-REGULATING KINASE"/>
    <property type="match status" value="1"/>
</dbReference>
<evidence type="ECO:0000313" key="15">
    <source>
        <dbReference type="Proteomes" id="UP000335636"/>
    </source>
</evidence>
<dbReference type="InterPro" id="IPR017441">
    <property type="entry name" value="Protein_kinase_ATP_BS"/>
</dbReference>
<dbReference type="FunFam" id="1.10.510.10:FF:000571">
    <property type="entry name" value="Maternal embryonic leucine zipper kinase"/>
    <property type="match status" value="1"/>
</dbReference>
<dbReference type="GO" id="GO:0005737">
    <property type="term" value="C:cytoplasm"/>
    <property type="evidence" value="ECO:0007669"/>
    <property type="project" value="TreeGrafter"/>
</dbReference>
<reference evidence="14" key="1">
    <citation type="submission" date="2019-04" db="EMBL/GenBank/DDBJ databases">
        <authorList>
            <person name="Alioto T."/>
            <person name="Alioto T."/>
        </authorList>
    </citation>
    <scope>NUCLEOTIDE SEQUENCE [LARGE SCALE GENOMIC DNA]</scope>
</reference>
<gene>
    <name evidence="14" type="ORF">MONAX_5E015492</name>
</gene>
<dbReference type="InterPro" id="IPR011009">
    <property type="entry name" value="Kinase-like_dom_sf"/>
</dbReference>
<dbReference type="PROSITE" id="PS00107">
    <property type="entry name" value="PROTEIN_KINASE_ATP"/>
    <property type="match status" value="1"/>
</dbReference>
<dbReference type="FunFam" id="3.30.200.20:FF:000003">
    <property type="entry name" value="Non-specific serine/threonine protein kinase"/>
    <property type="match status" value="1"/>
</dbReference>
<dbReference type="Pfam" id="PF00069">
    <property type="entry name" value="Pkinase"/>
    <property type="match status" value="1"/>
</dbReference>
<dbReference type="GO" id="GO:0004674">
    <property type="term" value="F:protein serine/threonine kinase activity"/>
    <property type="evidence" value="ECO:0007669"/>
    <property type="project" value="UniProtKB-KW"/>
</dbReference>